<dbReference type="OMA" id="NICDNET"/>
<dbReference type="STRING" id="3659.A0A0A0KUN1"/>
<accession>A0A0A0KUN1</accession>
<comment type="catalytic activity">
    <reaction evidence="5">
        <text>a 1,2-diacyl-sn-glycero-3-phospho-(1D-myo-inositol-3,5-bisphosphate) + H2O = a 1,2-diacyl-sn-glycero-3-phospho-(1D-myo-inositol-3-phosphate) + phosphate</text>
        <dbReference type="Rhea" id="RHEA:32955"/>
        <dbReference type="ChEBI" id="CHEBI:15377"/>
        <dbReference type="ChEBI" id="CHEBI:43474"/>
        <dbReference type="ChEBI" id="CHEBI:57923"/>
        <dbReference type="ChEBI" id="CHEBI:58088"/>
    </reaction>
</comment>
<dbReference type="EMBL" id="CM002926">
    <property type="protein sequence ID" value="KGN51431.1"/>
    <property type="molecule type" value="Genomic_DNA"/>
</dbReference>
<dbReference type="InterPro" id="IPR043573">
    <property type="entry name" value="Fig4-like"/>
</dbReference>
<keyword evidence="10" id="KW-1185">Reference proteome</keyword>
<evidence type="ECO:0000256" key="3">
    <source>
        <dbReference type="ARBA" id="ARBA00022801"/>
    </source>
</evidence>
<evidence type="ECO:0000256" key="7">
    <source>
        <dbReference type="SAM" id="MobiDB-lite"/>
    </source>
</evidence>
<feature type="domain" description="SAC" evidence="8">
    <location>
        <begin position="193"/>
        <end position="295"/>
    </location>
</feature>
<reference evidence="9 10" key="2">
    <citation type="journal article" date="2009" name="PLoS ONE">
        <title>An integrated genetic and cytogenetic map of the cucumber genome.</title>
        <authorList>
            <person name="Ren Y."/>
            <person name="Zhang Z."/>
            <person name="Liu J."/>
            <person name="Staub J.E."/>
            <person name="Han Y."/>
            <person name="Cheng Z."/>
            <person name="Li X."/>
            <person name="Lu J."/>
            <person name="Miao H."/>
            <person name="Kang H."/>
            <person name="Xie B."/>
            <person name="Gu X."/>
            <person name="Wang X."/>
            <person name="Du Y."/>
            <person name="Jin W."/>
            <person name="Huang S."/>
        </authorList>
    </citation>
    <scope>NUCLEOTIDE SEQUENCE [LARGE SCALE GENOMIC DNA]</scope>
    <source>
        <strain evidence="10">cv. 9930</strain>
    </source>
</reference>
<evidence type="ECO:0000313" key="10">
    <source>
        <dbReference type="Proteomes" id="UP000029981"/>
    </source>
</evidence>
<feature type="region of interest" description="Disordered" evidence="7">
    <location>
        <begin position="1"/>
        <end position="31"/>
    </location>
</feature>
<proteinExistence type="predicted"/>
<dbReference type="GO" id="GO:0005774">
    <property type="term" value="C:vacuolar membrane"/>
    <property type="evidence" value="ECO:0007669"/>
    <property type="project" value="UniProtKB-SubCell"/>
</dbReference>
<reference evidence="9 10" key="1">
    <citation type="journal article" date="2009" name="Nat. Genet.">
        <title>The genome of the cucumber, Cucumis sativus L.</title>
        <authorList>
            <person name="Huang S."/>
            <person name="Li R."/>
            <person name="Zhang Z."/>
            <person name="Li L."/>
            <person name="Gu X."/>
            <person name="Fan W."/>
            <person name="Lucas W.J."/>
            <person name="Wang X."/>
            <person name="Xie B."/>
            <person name="Ni P."/>
            <person name="Ren Y."/>
            <person name="Zhu H."/>
            <person name="Li J."/>
            <person name="Lin K."/>
            <person name="Jin W."/>
            <person name="Fei Z."/>
            <person name="Li G."/>
            <person name="Staub J."/>
            <person name="Kilian A."/>
            <person name="van der Vossen E.A."/>
            <person name="Wu Y."/>
            <person name="Guo J."/>
            <person name="He J."/>
            <person name="Jia Z."/>
            <person name="Ren Y."/>
            <person name="Tian G."/>
            <person name="Lu Y."/>
            <person name="Ruan J."/>
            <person name="Qian W."/>
            <person name="Wang M."/>
            <person name="Huang Q."/>
            <person name="Li B."/>
            <person name="Xuan Z."/>
            <person name="Cao J."/>
            <person name="Asan"/>
            <person name="Wu Z."/>
            <person name="Zhang J."/>
            <person name="Cai Q."/>
            <person name="Bai Y."/>
            <person name="Zhao B."/>
            <person name="Han Y."/>
            <person name="Li Y."/>
            <person name="Li X."/>
            <person name="Wang S."/>
            <person name="Shi Q."/>
            <person name="Liu S."/>
            <person name="Cho W.K."/>
            <person name="Kim J.Y."/>
            <person name="Xu Y."/>
            <person name="Heller-Uszynska K."/>
            <person name="Miao H."/>
            <person name="Cheng Z."/>
            <person name="Zhang S."/>
            <person name="Wu J."/>
            <person name="Yang Y."/>
            <person name="Kang H."/>
            <person name="Li M."/>
            <person name="Liang H."/>
            <person name="Ren X."/>
            <person name="Shi Z."/>
            <person name="Wen M."/>
            <person name="Jian M."/>
            <person name="Yang H."/>
            <person name="Zhang G."/>
            <person name="Yang Z."/>
            <person name="Chen R."/>
            <person name="Liu S."/>
            <person name="Li J."/>
            <person name="Ma L."/>
            <person name="Liu H."/>
            <person name="Zhou Y."/>
            <person name="Zhao J."/>
            <person name="Fang X."/>
            <person name="Li G."/>
            <person name="Fang L."/>
            <person name="Li Y."/>
            <person name="Liu D."/>
            <person name="Zheng H."/>
            <person name="Zhang Y."/>
            <person name="Qin N."/>
            <person name="Li Z."/>
            <person name="Yang G."/>
            <person name="Yang S."/>
            <person name="Bolund L."/>
            <person name="Kristiansen K."/>
            <person name="Zheng H."/>
            <person name="Li S."/>
            <person name="Zhang X."/>
            <person name="Yang H."/>
            <person name="Wang J."/>
            <person name="Sun R."/>
            <person name="Zhang B."/>
            <person name="Jiang S."/>
            <person name="Wang J."/>
            <person name="Du Y."/>
            <person name="Li S."/>
        </authorList>
    </citation>
    <scope>NUCLEOTIDE SEQUENCE [LARGE SCALE GENOMIC DNA]</scope>
    <source>
        <strain evidence="10">cv. 9930</strain>
    </source>
</reference>
<sequence>MASSETDPFSSSNPTASSENNSFSTFPLPSSENDVYSNSAASSDDLRSASPVCMHKFRLYETRSKFYMVGRDKSRTYWRVLKIDRMDLSKLNIREDSAVYTENECSDLLRRIHEGNKSTGGLKFVSTCYGIVGFIKFLGPYYMLLITKRRQIGTICGHPIYGVSRSEMIPLPNAAVWSSIAIPKNENRYKKLLCSVDLTKDFFFSYSYQVMRSLQKNICDNETGHALYETMFVWNEFLTRGIRNHLHNTIWTVALVYGFFKQGTLSLDGRDFKLTLIARRSRHYAGTRYVRSASNLKSLHFSFDF</sequence>
<keyword evidence="3" id="KW-0378">Hydrolase</keyword>
<evidence type="ECO:0000259" key="8">
    <source>
        <dbReference type="PROSITE" id="PS50275"/>
    </source>
</evidence>
<dbReference type="InterPro" id="IPR002013">
    <property type="entry name" value="SAC_dom"/>
</dbReference>
<dbReference type="AlphaFoldDB" id="A0A0A0KUN1"/>
<dbReference type="Gramene" id="KGN51431">
    <property type="protein sequence ID" value="KGN51431"/>
    <property type="gene ID" value="Csa_5G538050"/>
</dbReference>
<dbReference type="Proteomes" id="UP000029981">
    <property type="component" value="Chromosome 5"/>
</dbReference>
<name>A0A0A0KUN1_CUCSA</name>
<dbReference type="Pfam" id="PF02383">
    <property type="entry name" value="Syja_N"/>
    <property type="match status" value="1"/>
</dbReference>
<comment type="subcellular location">
    <subcellularLocation>
        <location evidence="1">Vacuole membrane</location>
        <topology evidence="1">Peripheral membrane protein</topology>
    </subcellularLocation>
</comment>
<reference evidence="9 10" key="3">
    <citation type="journal article" date="2010" name="BMC Genomics">
        <title>Transcriptome sequencing and comparative analysis of cucumber flowers with different sex types.</title>
        <authorList>
            <person name="Guo S."/>
            <person name="Zheng Y."/>
            <person name="Joung J.G."/>
            <person name="Liu S."/>
            <person name="Zhang Z."/>
            <person name="Crasta O.R."/>
            <person name="Sobral B.W."/>
            <person name="Xu Y."/>
            <person name="Huang S."/>
            <person name="Fei Z."/>
        </authorList>
    </citation>
    <scope>NUCLEOTIDE SEQUENCE [LARGE SCALE GENOMIC DNA]</scope>
    <source>
        <strain evidence="10">cv. 9930</strain>
    </source>
</reference>
<gene>
    <name evidence="9" type="ORF">Csa_5G538050</name>
</gene>
<evidence type="ECO:0000313" key="9">
    <source>
        <dbReference type="EMBL" id="KGN51431.1"/>
    </source>
</evidence>
<dbReference type="PANTHER" id="PTHR45738:SF25">
    <property type="entry name" value="PHOSPHOINOSITIDE PHOSPHATASE SAC3-RELATED"/>
    <property type="match status" value="1"/>
</dbReference>
<keyword evidence="4" id="KW-0472">Membrane</keyword>
<protein>
    <recommendedName>
        <fullName evidence="8">SAC domain-containing protein</fullName>
    </recommendedName>
</protein>
<evidence type="ECO:0000256" key="1">
    <source>
        <dbReference type="ARBA" id="ARBA00004148"/>
    </source>
</evidence>
<dbReference type="PANTHER" id="PTHR45738">
    <property type="entry name" value="POLYPHOSPHOINOSITIDE PHOSPHATASE"/>
    <property type="match status" value="1"/>
</dbReference>
<dbReference type="GO" id="GO:0046856">
    <property type="term" value="P:phosphatidylinositol dephosphorylation"/>
    <property type="evidence" value="ECO:0007669"/>
    <property type="project" value="InterPro"/>
</dbReference>
<evidence type="ECO:0000256" key="5">
    <source>
        <dbReference type="ARBA" id="ARBA00023337"/>
    </source>
</evidence>
<keyword evidence="2" id="KW-0926">Vacuole</keyword>
<dbReference type="eggNOG" id="KOG1888">
    <property type="taxonomic scope" value="Eukaryota"/>
</dbReference>
<dbReference type="GO" id="GO:0043813">
    <property type="term" value="F:phosphatidylinositol-3,5-bisphosphate 5-phosphatase activity"/>
    <property type="evidence" value="ECO:0007669"/>
    <property type="project" value="InterPro"/>
</dbReference>
<reference evidence="9 10" key="4">
    <citation type="journal article" date="2011" name="BMC Genomics">
        <title>RNA-Seq improves annotation of protein-coding genes in the cucumber genome.</title>
        <authorList>
            <person name="Li Z."/>
            <person name="Zhang Z."/>
            <person name="Yan P."/>
            <person name="Huang S."/>
            <person name="Fei Z."/>
            <person name="Lin K."/>
        </authorList>
    </citation>
    <scope>NUCLEOTIDE SEQUENCE [LARGE SCALE GENOMIC DNA]</scope>
    <source>
        <strain evidence="10">cv. 9930</strain>
    </source>
</reference>
<dbReference type="PROSITE" id="PS50275">
    <property type="entry name" value="SAC"/>
    <property type="match status" value="1"/>
</dbReference>
<comment type="subunit">
    <text evidence="6">Component of the PI(3,5)P2 regulatory complex at least composed of ATG18, SAC/FIG4, FAB1 and VAC14.</text>
</comment>
<organism evidence="9 10">
    <name type="scientific">Cucumis sativus</name>
    <name type="common">Cucumber</name>
    <dbReference type="NCBI Taxonomy" id="3659"/>
    <lineage>
        <taxon>Eukaryota</taxon>
        <taxon>Viridiplantae</taxon>
        <taxon>Streptophyta</taxon>
        <taxon>Embryophyta</taxon>
        <taxon>Tracheophyta</taxon>
        <taxon>Spermatophyta</taxon>
        <taxon>Magnoliopsida</taxon>
        <taxon>eudicotyledons</taxon>
        <taxon>Gunneridae</taxon>
        <taxon>Pentapetalae</taxon>
        <taxon>rosids</taxon>
        <taxon>fabids</taxon>
        <taxon>Cucurbitales</taxon>
        <taxon>Cucurbitaceae</taxon>
        <taxon>Benincaseae</taxon>
        <taxon>Cucumis</taxon>
    </lineage>
</organism>
<evidence type="ECO:0000256" key="4">
    <source>
        <dbReference type="ARBA" id="ARBA00023136"/>
    </source>
</evidence>
<evidence type="ECO:0000256" key="6">
    <source>
        <dbReference type="ARBA" id="ARBA00023464"/>
    </source>
</evidence>
<evidence type="ECO:0000256" key="2">
    <source>
        <dbReference type="ARBA" id="ARBA00022554"/>
    </source>
</evidence>